<dbReference type="Gene3D" id="1.10.3130.20">
    <property type="entry name" value="Phycobilisome linker domain"/>
    <property type="match status" value="1"/>
</dbReference>
<dbReference type="InterPro" id="IPR025282">
    <property type="entry name" value="DUF4214"/>
</dbReference>
<evidence type="ECO:0000313" key="2">
    <source>
        <dbReference type="EMBL" id="AWN40270.1"/>
    </source>
</evidence>
<feature type="domain" description="DUF4214" evidence="1">
    <location>
        <begin position="276"/>
        <end position="342"/>
    </location>
</feature>
<proteinExistence type="predicted"/>
<feature type="domain" description="DUF4214" evidence="1">
    <location>
        <begin position="396"/>
        <end position="459"/>
    </location>
</feature>
<dbReference type="RefSeq" id="WP_109888272.1">
    <property type="nucleotide sequence ID" value="NZ_CP029550.1"/>
</dbReference>
<evidence type="ECO:0000313" key="3">
    <source>
        <dbReference type="Proteomes" id="UP000245926"/>
    </source>
</evidence>
<dbReference type="Pfam" id="PF13946">
    <property type="entry name" value="DUF4214"/>
    <property type="match status" value="3"/>
</dbReference>
<sequence>MTHFQTVAGSAGSWVFELPEQVTISQGGRTDNLVLNGANTTPLVFDIHYDEAAWLGLHSQRDTTHGRLVIKVHEPSNNVDSLDVGLRGSVNFVFHNDLGAPISEGPNGAVGIFVNGPGDNTGDTQFHPTYAHLHGIAANVFPGHTVTSRVLVGPGPGNIGAPDEVTVHGAITSSPAGEQWGPLTLHQRQQVNHNDDFEIHFWPQSGSVSFEDSGRLNTNNYLNKPYFGTFIQGAQSAGGQIYAIYDGLLGRAPDSLGLEYWADRLEHGTTVRDLTQQVLNSSEGQARVGSLNDGVFVNHLYETMLNRNPNDEERDFWSDQLYRGATRADVADGFVFSPEHLASLTLEFSLSIFVPDRQASDVARLYYTLLDRMPDLGGLQYWTDQLNQGRSLSSVADSFLTTPELQARYGAVDNAAYVDALYVNALWRHSESAFWALQLNNGLPRGEVAAQISSSPESQYLHLGQIEEGWHLI</sequence>
<dbReference type="AlphaFoldDB" id="A0A2U8W427"/>
<evidence type="ECO:0000259" key="1">
    <source>
        <dbReference type="Pfam" id="PF13946"/>
    </source>
</evidence>
<name>A0A2U8W427_9HYPH</name>
<keyword evidence="3" id="KW-1185">Reference proteome</keyword>
<dbReference type="KEGG" id="mets:DK389_06620"/>
<dbReference type="OrthoDB" id="7975253at2"/>
<gene>
    <name evidence="2" type="ORF">DK389_06620</name>
</gene>
<accession>A0A2U8W427</accession>
<reference evidence="3" key="1">
    <citation type="submission" date="2018-05" db="EMBL/GenBank/DDBJ databases">
        <title>Complete Genome Sequence of Methylobacterium sp. 17SD2-17.</title>
        <authorList>
            <person name="Srinivasan S."/>
        </authorList>
    </citation>
    <scope>NUCLEOTIDE SEQUENCE [LARGE SCALE GENOMIC DNA]</scope>
    <source>
        <strain evidence="3">17SD2-17</strain>
    </source>
</reference>
<organism evidence="2 3">
    <name type="scientific">Methylobacterium durans</name>
    <dbReference type="NCBI Taxonomy" id="2202825"/>
    <lineage>
        <taxon>Bacteria</taxon>
        <taxon>Pseudomonadati</taxon>
        <taxon>Pseudomonadota</taxon>
        <taxon>Alphaproteobacteria</taxon>
        <taxon>Hyphomicrobiales</taxon>
        <taxon>Methylobacteriaceae</taxon>
        <taxon>Methylobacterium</taxon>
    </lineage>
</organism>
<protein>
    <recommendedName>
        <fullName evidence="1">DUF4214 domain-containing protein</fullName>
    </recommendedName>
</protein>
<feature type="domain" description="DUF4214" evidence="1">
    <location>
        <begin position="241"/>
        <end position="272"/>
    </location>
</feature>
<dbReference type="Proteomes" id="UP000245926">
    <property type="component" value="Chromosome"/>
</dbReference>
<dbReference type="EMBL" id="CP029550">
    <property type="protein sequence ID" value="AWN40270.1"/>
    <property type="molecule type" value="Genomic_DNA"/>
</dbReference>
<dbReference type="InterPro" id="IPR038255">
    <property type="entry name" value="PBS_linker_sf"/>
</dbReference>